<comment type="catalytic activity">
    <reaction evidence="4">
        <text>a 2'-deoxycytidine in DNA + S-adenosyl-L-methionine = a 5-methyl-2'-deoxycytidine in DNA + S-adenosyl-L-homocysteine + H(+)</text>
        <dbReference type="Rhea" id="RHEA:13681"/>
        <dbReference type="Rhea" id="RHEA-COMP:11369"/>
        <dbReference type="Rhea" id="RHEA-COMP:11370"/>
        <dbReference type="ChEBI" id="CHEBI:15378"/>
        <dbReference type="ChEBI" id="CHEBI:57856"/>
        <dbReference type="ChEBI" id="CHEBI:59789"/>
        <dbReference type="ChEBI" id="CHEBI:85452"/>
        <dbReference type="ChEBI" id="CHEBI:85454"/>
        <dbReference type="EC" id="2.1.1.37"/>
    </reaction>
</comment>
<organism evidence="6 7">
    <name type="scientific">Xanthomonas axonopodis pv. vasculorum</name>
    <dbReference type="NCBI Taxonomy" id="325777"/>
    <lineage>
        <taxon>Bacteria</taxon>
        <taxon>Pseudomonadati</taxon>
        <taxon>Pseudomonadota</taxon>
        <taxon>Gammaproteobacteria</taxon>
        <taxon>Lysobacterales</taxon>
        <taxon>Lysobacteraceae</taxon>
        <taxon>Xanthomonas</taxon>
    </lineage>
</organism>
<evidence type="ECO:0000256" key="5">
    <source>
        <dbReference type="PROSITE-ProRule" id="PRU01016"/>
    </source>
</evidence>
<evidence type="ECO:0000256" key="3">
    <source>
        <dbReference type="ARBA" id="ARBA00022747"/>
    </source>
</evidence>
<dbReference type="GO" id="GO:0009307">
    <property type="term" value="P:DNA restriction-modification system"/>
    <property type="evidence" value="ECO:0007669"/>
    <property type="project" value="UniProtKB-KW"/>
</dbReference>
<dbReference type="GO" id="GO:0003886">
    <property type="term" value="F:DNA (cytosine-5-)-methyltransferase activity"/>
    <property type="evidence" value="ECO:0007669"/>
    <property type="project" value="UniProtKB-EC"/>
</dbReference>
<dbReference type="eggNOG" id="COG0270">
    <property type="taxonomic scope" value="Bacteria"/>
</dbReference>
<sequence>MLRKLPAQTALAAATQVASALPRNGQAGFPAHVQVSYTKLGHSRGQPRLWLEGLRLGKCGFLPGSKFRVELDLVNRQVRLKVDAAGDRTVSKREKAVVGGEIRQTPIVDVTGGALSDVLGEGARVRATLAAGQIVFDLHPADLALEQREKSTREHVRDGYLTEATLCAGAGVSTLALKEGLEREGLRTRVDWIVDREGAYLELASQNNDAIGSDTRLYEASLEEIDAQALSHVDVLQVSLPCTRHSLSGKAKRKLDNAEQHPTDGLAVYGLLRILEVVNPSIVVSENVEQARDSASYDLVRAYLDAQGYVMSDVVLDVKVAGTIENRKRWWFCAISKGLAESYSMANLPAQPRLYETLGDALDASAHSDESRWRAYEYLAEKNARDAAAGKGFKRQLVTPDATEVGTIGRGYAKARSTEAFLIREDGLQRLLSPVEHARVKGIPEKLVVGASTTLAHEALGQSILFGHAAAIGESLAVHLKSRVGSTPEADIDEADRGFRF</sequence>
<protein>
    <submittedName>
        <fullName evidence="6">Uncharacterized protein</fullName>
    </submittedName>
</protein>
<evidence type="ECO:0000313" key="6">
    <source>
        <dbReference type="EMBL" id="KGE50386.1"/>
    </source>
</evidence>
<comment type="similarity">
    <text evidence="5">Belongs to the class I-like SAM-binding methyltransferase superfamily. C5-methyltransferase family.</text>
</comment>
<dbReference type="Pfam" id="PF00145">
    <property type="entry name" value="DNA_methylase"/>
    <property type="match status" value="1"/>
</dbReference>
<evidence type="ECO:0000256" key="2">
    <source>
        <dbReference type="ARBA" id="ARBA00022679"/>
    </source>
</evidence>
<feature type="active site" evidence="5">
    <location>
        <position position="242"/>
    </location>
</feature>
<gene>
    <name evidence="6" type="ORF">GW15_0221765</name>
</gene>
<keyword evidence="5" id="KW-0949">S-adenosyl-L-methionine</keyword>
<proteinExistence type="inferred from homology"/>
<dbReference type="InterPro" id="IPR029063">
    <property type="entry name" value="SAM-dependent_MTases_sf"/>
</dbReference>
<dbReference type="Gene3D" id="3.40.50.150">
    <property type="entry name" value="Vaccinia Virus protein VP39"/>
    <property type="match status" value="1"/>
</dbReference>
<dbReference type="PROSITE" id="PS51679">
    <property type="entry name" value="SAM_MT_C5"/>
    <property type="match status" value="1"/>
</dbReference>
<dbReference type="Proteomes" id="UP000028012">
    <property type="component" value="Unassembled WGS sequence"/>
</dbReference>
<accession>A0A098PUL3</accession>
<dbReference type="STRING" id="325777.GW15_0221765"/>
<keyword evidence="2 5" id="KW-0808">Transferase</keyword>
<dbReference type="RefSeq" id="WP_042825220.1">
    <property type="nucleotide sequence ID" value="NZ_KN173626.1"/>
</dbReference>
<dbReference type="EMBL" id="JPHD02000143">
    <property type="protein sequence ID" value="KGE50386.1"/>
    <property type="molecule type" value="Genomic_DNA"/>
</dbReference>
<evidence type="ECO:0000313" key="7">
    <source>
        <dbReference type="Proteomes" id="UP000028012"/>
    </source>
</evidence>
<evidence type="ECO:0000256" key="1">
    <source>
        <dbReference type="ARBA" id="ARBA00022603"/>
    </source>
</evidence>
<dbReference type="HOGENOM" id="CLU_030951_0_0_6"/>
<reference evidence="6 7" key="1">
    <citation type="submission" date="2014-09" db="EMBL/GenBank/DDBJ databases">
        <title>A draft genome sequence for Xanthomonas axonopodis pv. vasculorum NCPPB 900.</title>
        <authorList>
            <person name="Harrison J."/>
            <person name="Studholme D.J."/>
        </authorList>
    </citation>
    <scope>NUCLEOTIDE SEQUENCE [LARGE SCALE GENOMIC DNA]</scope>
    <source>
        <strain evidence="6 7">NCPPB 900</strain>
    </source>
</reference>
<keyword evidence="1 5" id="KW-0489">Methyltransferase</keyword>
<keyword evidence="3" id="KW-0680">Restriction system</keyword>
<comment type="caution">
    <text evidence="6">The sequence shown here is derived from an EMBL/GenBank/DDBJ whole genome shotgun (WGS) entry which is preliminary data.</text>
</comment>
<evidence type="ECO:0000256" key="4">
    <source>
        <dbReference type="ARBA" id="ARBA00047422"/>
    </source>
</evidence>
<name>A0A098PUL3_9XANT</name>
<dbReference type="AlphaFoldDB" id="A0A098PUL3"/>
<dbReference type="GO" id="GO:0032259">
    <property type="term" value="P:methylation"/>
    <property type="evidence" value="ECO:0007669"/>
    <property type="project" value="UniProtKB-KW"/>
</dbReference>
<dbReference type="InterPro" id="IPR001525">
    <property type="entry name" value="C5_MeTfrase"/>
</dbReference>
<dbReference type="SUPFAM" id="SSF53335">
    <property type="entry name" value="S-adenosyl-L-methionine-dependent methyltransferases"/>
    <property type="match status" value="1"/>
</dbReference>